<feature type="region of interest" description="Disordered" evidence="1">
    <location>
        <begin position="1"/>
        <end position="45"/>
    </location>
</feature>
<keyword evidence="3" id="KW-1185">Reference proteome</keyword>
<comment type="caution">
    <text evidence="2">The sequence shown here is derived from an EMBL/GenBank/DDBJ whole genome shotgun (WGS) entry which is preliminary data.</text>
</comment>
<evidence type="ECO:0000313" key="3">
    <source>
        <dbReference type="Proteomes" id="UP001148838"/>
    </source>
</evidence>
<organism evidence="2 3">
    <name type="scientific">Periplaneta americana</name>
    <name type="common">American cockroach</name>
    <name type="synonym">Blatta americana</name>
    <dbReference type="NCBI Taxonomy" id="6978"/>
    <lineage>
        <taxon>Eukaryota</taxon>
        <taxon>Metazoa</taxon>
        <taxon>Ecdysozoa</taxon>
        <taxon>Arthropoda</taxon>
        <taxon>Hexapoda</taxon>
        <taxon>Insecta</taxon>
        <taxon>Pterygota</taxon>
        <taxon>Neoptera</taxon>
        <taxon>Polyneoptera</taxon>
        <taxon>Dictyoptera</taxon>
        <taxon>Blattodea</taxon>
        <taxon>Blattoidea</taxon>
        <taxon>Blattidae</taxon>
        <taxon>Blattinae</taxon>
        <taxon>Periplaneta</taxon>
    </lineage>
</organism>
<dbReference type="EMBL" id="JAJSOF020000015">
    <property type="protein sequence ID" value="KAJ4441339.1"/>
    <property type="molecule type" value="Genomic_DNA"/>
</dbReference>
<feature type="compositionally biased region" description="Basic and acidic residues" evidence="1">
    <location>
        <begin position="1"/>
        <end position="25"/>
    </location>
</feature>
<name>A0ABQ8T4C1_PERAM</name>
<accession>A0ABQ8T4C1</accession>
<dbReference type="Proteomes" id="UP001148838">
    <property type="component" value="Unassembled WGS sequence"/>
</dbReference>
<proteinExistence type="predicted"/>
<evidence type="ECO:0000313" key="2">
    <source>
        <dbReference type="EMBL" id="KAJ4441339.1"/>
    </source>
</evidence>
<evidence type="ECO:0000256" key="1">
    <source>
        <dbReference type="SAM" id="MobiDB-lite"/>
    </source>
</evidence>
<sequence length="201" mass="22126">MIGEHGKTATEDGDLVVKDSEDRPAWGDPGKTNNPGKENNACFLETPTGNASSYIAEESQPILLLELNYQLTDRPFEIEISEMTAGLDLTNSAVPASSAAGETVNAHSESTTSMMSLSSEIEGIFNTSITLRFSVPVTPKPSTSSARESKSLLGGSRRRWEDNIQMNLRDVGYDGRDWINLTQDRDRWRAYVRAVTNLRVL</sequence>
<gene>
    <name evidence="2" type="ORF">ANN_11194</name>
</gene>
<protein>
    <submittedName>
        <fullName evidence="2">Uncharacterized protein</fullName>
    </submittedName>
</protein>
<reference evidence="2 3" key="1">
    <citation type="journal article" date="2022" name="Allergy">
        <title>Genome assembly and annotation of Periplaneta americana reveal a comprehensive cockroach allergen profile.</title>
        <authorList>
            <person name="Wang L."/>
            <person name="Xiong Q."/>
            <person name="Saelim N."/>
            <person name="Wang L."/>
            <person name="Nong W."/>
            <person name="Wan A.T."/>
            <person name="Shi M."/>
            <person name="Liu X."/>
            <person name="Cao Q."/>
            <person name="Hui J.H.L."/>
            <person name="Sookrung N."/>
            <person name="Leung T.F."/>
            <person name="Tungtrongchitr A."/>
            <person name="Tsui S.K.W."/>
        </authorList>
    </citation>
    <scope>NUCLEOTIDE SEQUENCE [LARGE SCALE GENOMIC DNA]</scope>
    <source>
        <strain evidence="2">PWHHKU_190912</strain>
    </source>
</reference>